<evidence type="ECO:0000313" key="1">
    <source>
        <dbReference type="Proteomes" id="UP000887574"/>
    </source>
</evidence>
<proteinExistence type="predicted"/>
<sequence>MEPLFSFQFVFKQNAKNPETKERHATVNFATLNKAGENMTSQSHVLEQGKYAKSSELAMSRHLDRREASKAVLAGPHSVDGRLIDVMLNKQSSEYKAKLQEEQLLASNDQSS</sequence>
<dbReference type="Proteomes" id="UP000887574">
    <property type="component" value="Unplaced"/>
</dbReference>
<dbReference type="AlphaFoldDB" id="A0A915DFM4"/>
<protein>
    <submittedName>
        <fullName evidence="2">Uncharacterized protein</fullName>
    </submittedName>
</protein>
<accession>A0A915DFM4</accession>
<evidence type="ECO:0000313" key="2">
    <source>
        <dbReference type="WBParaSite" id="jg19408"/>
    </source>
</evidence>
<dbReference type="WBParaSite" id="jg19408">
    <property type="protein sequence ID" value="jg19408"/>
    <property type="gene ID" value="jg19408"/>
</dbReference>
<name>A0A915DFM4_9BILA</name>
<reference evidence="2" key="1">
    <citation type="submission" date="2022-11" db="UniProtKB">
        <authorList>
            <consortium name="WormBaseParasite"/>
        </authorList>
    </citation>
    <scope>IDENTIFICATION</scope>
</reference>
<keyword evidence="1" id="KW-1185">Reference proteome</keyword>
<organism evidence="1 2">
    <name type="scientific">Ditylenchus dipsaci</name>
    <dbReference type="NCBI Taxonomy" id="166011"/>
    <lineage>
        <taxon>Eukaryota</taxon>
        <taxon>Metazoa</taxon>
        <taxon>Ecdysozoa</taxon>
        <taxon>Nematoda</taxon>
        <taxon>Chromadorea</taxon>
        <taxon>Rhabditida</taxon>
        <taxon>Tylenchina</taxon>
        <taxon>Tylenchomorpha</taxon>
        <taxon>Sphaerularioidea</taxon>
        <taxon>Anguinidae</taxon>
        <taxon>Anguininae</taxon>
        <taxon>Ditylenchus</taxon>
    </lineage>
</organism>